<evidence type="ECO:0000313" key="2">
    <source>
        <dbReference type="EMBL" id="CAH1392854.1"/>
    </source>
</evidence>
<proteinExistence type="predicted"/>
<evidence type="ECO:0008006" key="4">
    <source>
        <dbReference type="Google" id="ProtNLM"/>
    </source>
</evidence>
<evidence type="ECO:0000256" key="1">
    <source>
        <dbReference type="SAM" id="SignalP"/>
    </source>
</evidence>
<dbReference type="EMBL" id="OV725078">
    <property type="protein sequence ID" value="CAH1392854.1"/>
    <property type="molecule type" value="Genomic_DNA"/>
</dbReference>
<dbReference type="Proteomes" id="UP001152798">
    <property type="component" value="Chromosome 2"/>
</dbReference>
<name>A0A9P0EDB5_NEZVI</name>
<reference evidence="2" key="1">
    <citation type="submission" date="2022-01" db="EMBL/GenBank/DDBJ databases">
        <authorList>
            <person name="King R."/>
        </authorList>
    </citation>
    <scope>NUCLEOTIDE SEQUENCE</scope>
</reference>
<protein>
    <recommendedName>
        <fullName evidence="4">Neuropeptide</fullName>
    </recommendedName>
</protein>
<feature type="chain" id="PRO_5040366367" description="Neuropeptide" evidence="1">
    <location>
        <begin position="17"/>
        <end position="33"/>
    </location>
</feature>
<organism evidence="2 3">
    <name type="scientific">Nezara viridula</name>
    <name type="common">Southern green stink bug</name>
    <name type="synonym">Cimex viridulus</name>
    <dbReference type="NCBI Taxonomy" id="85310"/>
    <lineage>
        <taxon>Eukaryota</taxon>
        <taxon>Metazoa</taxon>
        <taxon>Ecdysozoa</taxon>
        <taxon>Arthropoda</taxon>
        <taxon>Hexapoda</taxon>
        <taxon>Insecta</taxon>
        <taxon>Pterygota</taxon>
        <taxon>Neoptera</taxon>
        <taxon>Paraneoptera</taxon>
        <taxon>Hemiptera</taxon>
        <taxon>Heteroptera</taxon>
        <taxon>Panheteroptera</taxon>
        <taxon>Pentatomomorpha</taxon>
        <taxon>Pentatomoidea</taxon>
        <taxon>Pentatomidae</taxon>
        <taxon>Pentatominae</taxon>
        <taxon>Nezara</taxon>
    </lineage>
</organism>
<keyword evidence="1" id="KW-0732">Signal</keyword>
<feature type="signal peptide" evidence="1">
    <location>
        <begin position="1"/>
        <end position="16"/>
    </location>
</feature>
<dbReference type="AlphaFoldDB" id="A0A9P0EDB5"/>
<sequence length="33" mass="3621">MNIILFTTALLVAARASPDWAEQDSDDDTGLRN</sequence>
<gene>
    <name evidence="2" type="ORF">NEZAVI_LOCUS3610</name>
</gene>
<evidence type="ECO:0000313" key="3">
    <source>
        <dbReference type="Proteomes" id="UP001152798"/>
    </source>
</evidence>
<keyword evidence="3" id="KW-1185">Reference proteome</keyword>
<accession>A0A9P0EDB5</accession>